<evidence type="ECO:0000313" key="15">
    <source>
        <dbReference type="EMBL" id="KKK60589.1"/>
    </source>
</evidence>
<evidence type="ECO:0000256" key="8">
    <source>
        <dbReference type="ARBA" id="ARBA00022801"/>
    </source>
</evidence>
<evidence type="ECO:0000256" key="2">
    <source>
        <dbReference type="ARBA" id="ARBA00004651"/>
    </source>
</evidence>
<dbReference type="PANTHER" id="PTHR35864">
    <property type="entry name" value="ZINC METALLOPROTEASE MJ0611-RELATED"/>
    <property type="match status" value="1"/>
</dbReference>
<keyword evidence="12 13" id="KW-0472">Membrane</keyword>
<reference evidence="15" key="1">
    <citation type="journal article" date="2015" name="Nature">
        <title>Complex archaea that bridge the gap between prokaryotes and eukaryotes.</title>
        <authorList>
            <person name="Spang A."/>
            <person name="Saw J.H."/>
            <person name="Jorgensen S.L."/>
            <person name="Zaremba-Niedzwiedzka K."/>
            <person name="Martijn J."/>
            <person name="Lind A.E."/>
            <person name="van Eijk R."/>
            <person name="Schleper C."/>
            <person name="Guy L."/>
            <person name="Ettema T.J."/>
        </authorList>
    </citation>
    <scope>NUCLEOTIDE SEQUENCE</scope>
</reference>
<evidence type="ECO:0000256" key="9">
    <source>
        <dbReference type="ARBA" id="ARBA00022833"/>
    </source>
</evidence>
<feature type="transmembrane region" description="Helical" evidence="13">
    <location>
        <begin position="53"/>
        <end position="69"/>
    </location>
</feature>
<keyword evidence="11" id="KW-0482">Metalloprotease</keyword>
<dbReference type="InterPro" id="IPR008915">
    <property type="entry name" value="Peptidase_M50"/>
</dbReference>
<feature type="domain" description="Peptidase M50" evidence="14">
    <location>
        <begin position="113"/>
        <end position="185"/>
    </location>
</feature>
<evidence type="ECO:0000256" key="10">
    <source>
        <dbReference type="ARBA" id="ARBA00022989"/>
    </source>
</evidence>
<evidence type="ECO:0000256" key="5">
    <source>
        <dbReference type="ARBA" id="ARBA00022670"/>
    </source>
</evidence>
<accession>A0A0F8Z2D4</accession>
<feature type="transmembrane region" description="Helical" evidence="13">
    <location>
        <begin position="126"/>
        <end position="146"/>
    </location>
</feature>
<proteinExistence type="inferred from homology"/>
<dbReference type="EMBL" id="LAZR01062892">
    <property type="protein sequence ID" value="KKK60589.1"/>
    <property type="molecule type" value="Genomic_DNA"/>
</dbReference>
<keyword evidence="5" id="KW-0645">Protease</keyword>
<dbReference type="GO" id="GO:0006508">
    <property type="term" value="P:proteolysis"/>
    <property type="evidence" value="ECO:0007669"/>
    <property type="project" value="UniProtKB-KW"/>
</dbReference>
<sequence length="215" mass="23781">MLNLSFSELIILIPAILIGLTIHELAHAFVALKLGDDTPKKLGRLTLNPIKHIDPIGFILLLIAGFGWAKPVMINRNNLKHPNRDDILISLAGPFSNLLFSILLILILKIVIIVNPHISQNTIESVFSVFIVFLGINIALGVFNLLPIPPLDGSHMILNLLSLKSSSISRTYFKYGSFALLAIILLERIFRINLLPVGRVVQFITMGLLKLVSLI</sequence>
<keyword evidence="9" id="KW-0862">Zinc</keyword>
<evidence type="ECO:0000256" key="7">
    <source>
        <dbReference type="ARBA" id="ARBA00022723"/>
    </source>
</evidence>
<dbReference type="PANTHER" id="PTHR35864:SF1">
    <property type="entry name" value="ZINC METALLOPROTEASE YWHC-RELATED"/>
    <property type="match status" value="1"/>
</dbReference>
<evidence type="ECO:0000256" key="6">
    <source>
        <dbReference type="ARBA" id="ARBA00022692"/>
    </source>
</evidence>
<evidence type="ECO:0000256" key="4">
    <source>
        <dbReference type="ARBA" id="ARBA00022475"/>
    </source>
</evidence>
<keyword evidence="10 13" id="KW-1133">Transmembrane helix</keyword>
<comment type="subcellular location">
    <subcellularLocation>
        <location evidence="2">Cell membrane</location>
        <topology evidence="2">Multi-pass membrane protein</topology>
    </subcellularLocation>
</comment>
<dbReference type="InterPro" id="IPR044537">
    <property type="entry name" value="Rip2-like"/>
</dbReference>
<feature type="transmembrane region" description="Helical" evidence="13">
    <location>
        <begin position="89"/>
        <end position="114"/>
    </location>
</feature>
<dbReference type="CDD" id="cd06158">
    <property type="entry name" value="S2P-M50_like_1"/>
    <property type="match status" value="1"/>
</dbReference>
<organism evidence="15">
    <name type="scientific">marine sediment metagenome</name>
    <dbReference type="NCBI Taxonomy" id="412755"/>
    <lineage>
        <taxon>unclassified sequences</taxon>
        <taxon>metagenomes</taxon>
        <taxon>ecological metagenomes</taxon>
    </lineage>
</organism>
<dbReference type="AlphaFoldDB" id="A0A0F8Z2D4"/>
<feature type="transmembrane region" description="Helical" evidence="13">
    <location>
        <begin position="172"/>
        <end position="190"/>
    </location>
</feature>
<comment type="cofactor">
    <cofactor evidence="1">
        <name>Zn(2+)</name>
        <dbReference type="ChEBI" id="CHEBI:29105"/>
    </cofactor>
</comment>
<comment type="caution">
    <text evidence="15">The sequence shown here is derived from an EMBL/GenBank/DDBJ whole genome shotgun (WGS) entry which is preliminary data.</text>
</comment>
<evidence type="ECO:0000256" key="1">
    <source>
        <dbReference type="ARBA" id="ARBA00001947"/>
    </source>
</evidence>
<keyword evidence="4" id="KW-1003">Cell membrane</keyword>
<evidence type="ECO:0000256" key="3">
    <source>
        <dbReference type="ARBA" id="ARBA00007931"/>
    </source>
</evidence>
<evidence type="ECO:0000256" key="11">
    <source>
        <dbReference type="ARBA" id="ARBA00023049"/>
    </source>
</evidence>
<dbReference type="GO" id="GO:0005886">
    <property type="term" value="C:plasma membrane"/>
    <property type="evidence" value="ECO:0007669"/>
    <property type="project" value="UniProtKB-SubCell"/>
</dbReference>
<dbReference type="Pfam" id="PF02163">
    <property type="entry name" value="Peptidase_M50"/>
    <property type="match status" value="1"/>
</dbReference>
<name>A0A0F8Z2D4_9ZZZZ</name>
<evidence type="ECO:0000256" key="13">
    <source>
        <dbReference type="SAM" id="Phobius"/>
    </source>
</evidence>
<keyword evidence="7" id="KW-0479">Metal-binding</keyword>
<dbReference type="GO" id="GO:0008237">
    <property type="term" value="F:metallopeptidase activity"/>
    <property type="evidence" value="ECO:0007669"/>
    <property type="project" value="UniProtKB-KW"/>
</dbReference>
<gene>
    <name evidence="15" type="ORF">LCGC14_3022850</name>
</gene>
<protein>
    <recommendedName>
        <fullName evidence="14">Peptidase M50 domain-containing protein</fullName>
    </recommendedName>
</protein>
<keyword evidence="6 13" id="KW-0812">Transmembrane</keyword>
<comment type="similarity">
    <text evidence="3">Belongs to the peptidase M50B family.</text>
</comment>
<evidence type="ECO:0000256" key="12">
    <source>
        <dbReference type="ARBA" id="ARBA00023136"/>
    </source>
</evidence>
<dbReference type="InterPro" id="IPR052348">
    <property type="entry name" value="Metallopeptidase_M50B"/>
</dbReference>
<dbReference type="GO" id="GO:0046872">
    <property type="term" value="F:metal ion binding"/>
    <property type="evidence" value="ECO:0007669"/>
    <property type="project" value="UniProtKB-KW"/>
</dbReference>
<keyword evidence="8" id="KW-0378">Hydrolase</keyword>
<evidence type="ECO:0000259" key="14">
    <source>
        <dbReference type="Pfam" id="PF02163"/>
    </source>
</evidence>
<feature type="transmembrane region" description="Helical" evidence="13">
    <location>
        <begin position="6"/>
        <end position="32"/>
    </location>
</feature>